<evidence type="ECO:0000313" key="1">
    <source>
        <dbReference type="EMBL" id="MBB6569816.1"/>
    </source>
</evidence>
<keyword evidence="3" id="KW-1185">Reference proteome</keyword>
<dbReference type="Proteomes" id="UP000534306">
    <property type="component" value="Unassembled WGS sequence"/>
</dbReference>
<dbReference type="RefSeq" id="WP_171672817.1">
    <property type="nucleotide sequence ID" value="NZ_BAAAGT010000002.1"/>
</dbReference>
<dbReference type="SUPFAM" id="SSF50998">
    <property type="entry name" value="Quinoprotein alcohol dehydrogenase-like"/>
    <property type="match status" value="1"/>
</dbReference>
<evidence type="ECO:0008006" key="5">
    <source>
        <dbReference type="Google" id="ProtNLM"/>
    </source>
</evidence>
<reference evidence="1 4" key="2">
    <citation type="submission" date="2020-08" db="EMBL/GenBank/DDBJ databases">
        <title>Sequencing the genomes of 1000 actinobacteria strains.</title>
        <authorList>
            <person name="Klenk H.-P."/>
        </authorList>
    </citation>
    <scope>NUCLEOTIDE SEQUENCE [LARGE SCALE GENOMIC DNA]</scope>
    <source>
        <strain evidence="1 4">DSM 15626</strain>
    </source>
</reference>
<reference evidence="2 3" key="1">
    <citation type="submission" date="2020-05" db="EMBL/GenBank/DDBJ databases">
        <title>Genome sequence of Kribbella sandramycini ATCC 39419.</title>
        <authorList>
            <person name="Maclea K.S."/>
            <person name="Fair J.L."/>
        </authorList>
    </citation>
    <scope>NUCLEOTIDE SEQUENCE [LARGE SCALE GENOMIC DNA]</scope>
    <source>
        <strain evidence="2 3">ATCC 39419</strain>
    </source>
</reference>
<sequence>MDLLACGHAALEGRFRSCLHLTVENDLDAARRYTGRGGEYEVVCTDCFELADPWSQLATICEGCAERVDEEAVWTIVGQPEVLHRDRPIGGHLSAEPAYLAVANDRCLAPHGDGWLVFTGTYLMTLDGKSHRLKLPKEDKNTGHPQTEGPALHVSADGRFAAVAWDHGRYGRVVDLTTGRVTVGLDRGDERTFASAFPCAFLPDGTLVAGTAWNRLDLFDPATGALLTPRVVEQSDRRYHWHGRLHVSPTGEWIVDDGMNFGWQGEPKVHDVPAWRGGDVYSTEHSRWLCTRPDVYGLPIAWVDDTTVAIQGVGDNDEAIVDGVQLYDVRSRERIATIFGPKGRMWGNDGGLAVDGEEGLELWDVGEGARVGVVPGFHPMAYNARTRTFAALRDWTLRTYRLP</sequence>
<proteinExistence type="predicted"/>
<dbReference type="AlphaFoldDB" id="A0A7Y4KXA1"/>
<dbReference type="EMBL" id="JACHKF010000001">
    <property type="protein sequence ID" value="MBB6569816.1"/>
    <property type="molecule type" value="Genomic_DNA"/>
</dbReference>
<dbReference type="EMBL" id="JABJRC010000002">
    <property type="protein sequence ID" value="NOL40357.1"/>
    <property type="molecule type" value="Genomic_DNA"/>
</dbReference>
<evidence type="ECO:0000313" key="4">
    <source>
        <dbReference type="Proteomes" id="UP000553957"/>
    </source>
</evidence>
<evidence type="ECO:0000313" key="3">
    <source>
        <dbReference type="Proteomes" id="UP000534306"/>
    </source>
</evidence>
<comment type="caution">
    <text evidence="2">The sequence shown here is derived from an EMBL/GenBank/DDBJ whole genome shotgun (WGS) entry which is preliminary data.</text>
</comment>
<name>A0A7Y4KXA1_9ACTN</name>
<dbReference type="Proteomes" id="UP000553957">
    <property type="component" value="Unassembled WGS sequence"/>
</dbReference>
<evidence type="ECO:0000313" key="2">
    <source>
        <dbReference type="EMBL" id="NOL40357.1"/>
    </source>
</evidence>
<organism evidence="2 3">
    <name type="scientific">Kribbella sandramycini</name>
    <dbReference type="NCBI Taxonomy" id="60450"/>
    <lineage>
        <taxon>Bacteria</taxon>
        <taxon>Bacillati</taxon>
        <taxon>Actinomycetota</taxon>
        <taxon>Actinomycetes</taxon>
        <taxon>Propionibacteriales</taxon>
        <taxon>Kribbellaceae</taxon>
        <taxon>Kribbella</taxon>
    </lineage>
</organism>
<protein>
    <recommendedName>
        <fullName evidence="5">WD40 repeat domain-containing protein</fullName>
    </recommendedName>
</protein>
<dbReference type="InterPro" id="IPR015943">
    <property type="entry name" value="WD40/YVTN_repeat-like_dom_sf"/>
</dbReference>
<dbReference type="Gene3D" id="2.130.10.10">
    <property type="entry name" value="YVTN repeat-like/Quinoprotein amine dehydrogenase"/>
    <property type="match status" value="1"/>
</dbReference>
<gene>
    <name evidence="1" type="ORF">HNR71_005453</name>
    <name evidence="2" type="ORF">HPO96_08880</name>
</gene>
<dbReference type="InterPro" id="IPR011047">
    <property type="entry name" value="Quinoprotein_ADH-like_sf"/>
</dbReference>
<accession>A0A7Y4KXA1</accession>